<dbReference type="GO" id="GO:0016787">
    <property type="term" value="F:hydrolase activity"/>
    <property type="evidence" value="ECO:0007669"/>
    <property type="project" value="UniProtKB-KW"/>
</dbReference>
<accession>A0A7W8JYY5</accession>
<protein>
    <submittedName>
        <fullName evidence="6">P4 family phage/plasmid primase-like protein</fullName>
    </submittedName>
</protein>
<feature type="compositionally biased region" description="Polar residues" evidence="4">
    <location>
        <begin position="944"/>
        <end position="954"/>
    </location>
</feature>
<dbReference type="InterPro" id="IPR006500">
    <property type="entry name" value="Helicase_put_C_phage/plasmid"/>
</dbReference>
<dbReference type="InterPro" id="IPR014015">
    <property type="entry name" value="Helicase_SF3_DNA-vir"/>
</dbReference>
<dbReference type="InterPro" id="IPR027417">
    <property type="entry name" value="P-loop_NTPase"/>
</dbReference>
<name>A0A7W8JYY5_9DEIO</name>
<dbReference type="Pfam" id="PF19263">
    <property type="entry name" value="DUF5906"/>
    <property type="match status" value="1"/>
</dbReference>
<keyword evidence="1" id="KW-0547">Nucleotide-binding</keyword>
<dbReference type="EMBL" id="JACHFL010000021">
    <property type="protein sequence ID" value="MBB5365749.1"/>
    <property type="molecule type" value="Genomic_DNA"/>
</dbReference>
<dbReference type="Proteomes" id="UP000552709">
    <property type="component" value="Unassembled WGS sequence"/>
</dbReference>
<dbReference type="GO" id="GO:0005524">
    <property type="term" value="F:ATP binding"/>
    <property type="evidence" value="ECO:0007669"/>
    <property type="project" value="UniProtKB-KW"/>
</dbReference>
<dbReference type="PANTHER" id="PTHR35372:SF2">
    <property type="entry name" value="SF3 HELICASE DOMAIN-CONTAINING PROTEIN"/>
    <property type="match status" value="1"/>
</dbReference>
<feature type="region of interest" description="Disordered" evidence="4">
    <location>
        <begin position="376"/>
        <end position="397"/>
    </location>
</feature>
<dbReference type="PROSITE" id="PS51206">
    <property type="entry name" value="SF3_HELICASE_1"/>
    <property type="match status" value="1"/>
</dbReference>
<keyword evidence="3" id="KW-0067">ATP-binding</keyword>
<dbReference type="InterPro" id="IPR045455">
    <property type="entry name" value="NrS-1_pol-like_helicase"/>
</dbReference>
<feature type="region of interest" description="Disordered" evidence="4">
    <location>
        <begin position="914"/>
        <end position="954"/>
    </location>
</feature>
<keyword evidence="2" id="KW-0378">Hydrolase</keyword>
<dbReference type="Pfam" id="PF08706">
    <property type="entry name" value="D5_N"/>
    <property type="match status" value="1"/>
</dbReference>
<reference evidence="6 7" key="1">
    <citation type="submission" date="2020-08" db="EMBL/GenBank/DDBJ databases">
        <title>Genomic Encyclopedia of Type Strains, Phase IV (KMG-IV): sequencing the most valuable type-strain genomes for metagenomic binning, comparative biology and taxonomic classification.</title>
        <authorList>
            <person name="Goeker M."/>
        </authorList>
    </citation>
    <scope>NUCLEOTIDE SEQUENCE [LARGE SCALE GENOMIC DNA]</scope>
    <source>
        <strain evidence="6 7">DSM 27939</strain>
    </source>
</reference>
<proteinExistence type="predicted"/>
<dbReference type="AlphaFoldDB" id="A0A7W8JYY5"/>
<feature type="region of interest" description="Disordered" evidence="4">
    <location>
        <begin position="294"/>
        <end position="348"/>
    </location>
</feature>
<dbReference type="PANTHER" id="PTHR35372">
    <property type="entry name" value="ATP BINDING PROTEIN-RELATED"/>
    <property type="match status" value="1"/>
</dbReference>
<evidence type="ECO:0000313" key="6">
    <source>
        <dbReference type="EMBL" id="MBB5365749.1"/>
    </source>
</evidence>
<evidence type="ECO:0000256" key="3">
    <source>
        <dbReference type="ARBA" id="ARBA00022840"/>
    </source>
</evidence>
<gene>
    <name evidence="6" type="ORF">HNQ08_004875</name>
</gene>
<sequence>MPFSSLSSHLGAIQLDDVQGWQKRGFNVYYGISLRIAMGRSGDAGVHPTPLLWMDLDLKIAPTYLPKGSKVEEMTPDALHVAKVQLYSEVMRRCEVLQLPPVAVVNSGHGLQILWRRKDCTSTAETEALNHTLYEHFKDLGADRSTKNAERILRLPGSLNLKNPQRPLPVGIWHLNPNQDITRSALMALTPAAVQASVQPVLAAPSVTVNSMSTGDTAGAQRAAKRRRAEVTAAVRSEAEKVATAPSGQRNNCLNVAAMKLARFLPHGELSEAELTQTLVKAAQKAGLDDGEILPTIRSGIKKGTQDPADPERFDQEEQEKQEKRLAKPSAKRPAPQQTGPAKGGQHQMPVLPEAAQQGGPMEGGEEGSATAHITLSCCGDLPPAEELPDPEGEGSTYSDAQLLALLGLSWPVTAINSDKAHAHRLHDNARGDLAFVPELGGYVAWNGQQWLSGGKHGAGQVRARQFAQDLGISMKWEIERLLTLYGIADLATKRLAAEHGVDAREVKVMERRADALLKAYNMHIRAAKATEADKRQQAILNSAQTLHVKDVCDFESRPWVIGFPNGTWERGEFRPARRDDHLLTLAAVPYLKDADQSEFKEVLYRITGGDEDFAHTLQDACGYAMSGASSQRVVPWLYGGPGTGKSTVAELIATVLGEKAVTLDPKHLAANASRERLGASIYNKSVVVCAEAGNAGLDAETLKTLSGGDRLSVRMLYAEAFTARPSHALFMVANDPPRVDAYDDALKARVLAMPFCHPLNVGGPLLKGKRLEEVRQDPTSALVQGFVAWAIEGAERVYRTGKIHRAAVCQEATRAFWNDVDPLRDFWPSLTQEELRCGISVSAMRRAYDTWCQESGVKPLGVQKFNRACKSVGLDSYSNGKERGWRLVKPADFPGEVTPDEIELTTLTTLTAPSQNPSLSLSQRGEKAEVSKNGSESVKVVSCPSTGWQGADV</sequence>
<feature type="compositionally biased region" description="Polar residues" evidence="4">
    <location>
        <begin position="914"/>
        <end position="924"/>
    </location>
</feature>
<evidence type="ECO:0000313" key="7">
    <source>
        <dbReference type="Proteomes" id="UP000552709"/>
    </source>
</evidence>
<evidence type="ECO:0000256" key="1">
    <source>
        <dbReference type="ARBA" id="ARBA00022741"/>
    </source>
</evidence>
<dbReference type="RefSeq" id="WP_184137503.1">
    <property type="nucleotide sequence ID" value="NZ_JACHFL010000021.1"/>
</dbReference>
<organism evidence="6 7">
    <name type="scientific">Deinococcus humi</name>
    <dbReference type="NCBI Taxonomy" id="662880"/>
    <lineage>
        <taxon>Bacteria</taxon>
        <taxon>Thermotogati</taxon>
        <taxon>Deinococcota</taxon>
        <taxon>Deinococci</taxon>
        <taxon>Deinococcales</taxon>
        <taxon>Deinococcaceae</taxon>
        <taxon>Deinococcus</taxon>
    </lineage>
</organism>
<dbReference type="SMART" id="SM00885">
    <property type="entry name" value="D5_N"/>
    <property type="match status" value="1"/>
</dbReference>
<feature type="domain" description="SF3 helicase" evidence="5">
    <location>
        <begin position="613"/>
        <end position="769"/>
    </location>
</feature>
<comment type="caution">
    <text evidence="6">The sequence shown here is derived from an EMBL/GenBank/DDBJ whole genome shotgun (WGS) entry which is preliminary data.</text>
</comment>
<keyword evidence="7" id="KW-1185">Reference proteome</keyword>
<dbReference type="Gene3D" id="3.40.50.300">
    <property type="entry name" value="P-loop containing nucleotide triphosphate hydrolases"/>
    <property type="match status" value="1"/>
</dbReference>
<feature type="compositionally biased region" description="Basic and acidic residues" evidence="4">
    <location>
        <begin position="310"/>
        <end position="326"/>
    </location>
</feature>
<dbReference type="InterPro" id="IPR014818">
    <property type="entry name" value="Phage/plasmid_primase_P4_C"/>
</dbReference>
<dbReference type="InterPro" id="IPR051620">
    <property type="entry name" value="ORF904-like_C"/>
</dbReference>
<dbReference type="SUPFAM" id="SSF52540">
    <property type="entry name" value="P-loop containing nucleoside triphosphate hydrolases"/>
    <property type="match status" value="1"/>
</dbReference>
<evidence type="ECO:0000256" key="2">
    <source>
        <dbReference type="ARBA" id="ARBA00022801"/>
    </source>
</evidence>
<evidence type="ECO:0000259" key="5">
    <source>
        <dbReference type="PROSITE" id="PS51206"/>
    </source>
</evidence>
<dbReference type="NCBIfam" id="TIGR01613">
    <property type="entry name" value="primase_Cterm"/>
    <property type="match status" value="1"/>
</dbReference>
<evidence type="ECO:0000256" key="4">
    <source>
        <dbReference type="SAM" id="MobiDB-lite"/>
    </source>
</evidence>